<evidence type="ECO:0000313" key="1">
    <source>
        <dbReference type="EMBL" id="MTE20540.1"/>
    </source>
</evidence>
<dbReference type="EMBL" id="WIXO01000001">
    <property type="protein sequence ID" value="MTE20540.1"/>
    <property type="molecule type" value="Genomic_DNA"/>
</dbReference>
<dbReference type="AlphaFoldDB" id="A0A6G2BE72"/>
<evidence type="ECO:0000313" key="2">
    <source>
        <dbReference type="Proteomes" id="UP000473014"/>
    </source>
</evidence>
<organism evidence="1 2">
    <name type="scientific">Streptomyces taklimakanensis</name>
    <dbReference type="NCBI Taxonomy" id="2569853"/>
    <lineage>
        <taxon>Bacteria</taxon>
        <taxon>Bacillati</taxon>
        <taxon>Actinomycetota</taxon>
        <taxon>Actinomycetes</taxon>
        <taxon>Kitasatosporales</taxon>
        <taxon>Streptomycetaceae</taxon>
        <taxon>Streptomyces</taxon>
    </lineage>
</organism>
<protein>
    <submittedName>
        <fullName evidence="1">SMI1/KNR4 family protein</fullName>
    </submittedName>
</protein>
<name>A0A6G2BE72_9ACTN</name>
<keyword evidence="2" id="KW-1185">Reference proteome</keyword>
<gene>
    <name evidence="1" type="ORF">F0L17_15785</name>
</gene>
<comment type="caution">
    <text evidence="1">The sequence shown here is derived from an EMBL/GenBank/DDBJ whole genome shotgun (WGS) entry which is preliminary data.</text>
</comment>
<sequence>MEWVEKLAAAVDWQPRDLDIEWERVESRLGTPLPSDFKRFCEVFGRGHFSDYLTVYSSSGGATAEVVESLEGDWRTIEQHPGVAGNYEPYGLYRPGGTGILSWGVTATACDLAWLVGDGVAPDDRPVLARGDASGWKRHELTMSEFAYRILLDESFDFGVAGLVEPCYLPLPECA</sequence>
<dbReference type="OrthoDB" id="5572373at2"/>
<dbReference type="RefSeq" id="WP_155071585.1">
    <property type="nucleotide sequence ID" value="NZ_WIXO01000001.1"/>
</dbReference>
<reference evidence="1 2" key="1">
    <citation type="submission" date="2019-11" db="EMBL/GenBank/DDBJ databases">
        <authorList>
            <person name="Yuan L."/>
        </authorList>
    </citation>
    <scope>NUCLEOTIDE SEQUENCE [LARGE SCALE GENOMIC DNA]</scope>
    <source>
        <strain evidence="1 2">TRM43335</strain>
    </source>
</reference>
<proteinExistence type="predicted"/>
<dbReference type="InterPro" id="IPR037883">
    <property type="entry name" value="Knr4/Smi1-like_sf"/>
</dbReference>
<dbReference type="Proteomes" id="UP000473014">
    <property type="component" value="Unassembled WGS sequence"/>
</dbReference>
<dbReference type="SUPFAM" id="SSF160631">
    <property type="entry name" value="SMI1/KNR4-like"/>
    <property type="match status" value="1"/>
</dbReference>
<accession>A0A6G2BE72</accession>